<feature type="domain" description="STPR" evidence="2">
    <location>
        <begin position="126"/>
        <end position="189"/>
    </location>
</feature>
<dbReference type="AlphaFoldDB" id="A0A4Y2DEB2"/>
<evidence type="ECO:0000256" key="1">
    <source>
        <dbReference type="SAM" id="MobiDB-lite"/>
    </source>
</evidence>
<evidence type="ECO:0000259" key="2">
    <source>
        <dbReference type="Pfam" id="PF21107"/>
    </source>
</evidence>
<accession>A0A4Y2DEB2</accession>
<feature type="compositionally biased region" description="Basic and acidic residues" evidence="1">
    <location>
        <begin position="116"/>
        <end position="127"/>
    </location>
</feature>
<protein>
    <recommendedName>
        <fullName evidence="2">STPR domain-containing protein</fullName>
    </recommendedName>
</protein>
<dbReference type="Pfam" id="PF21107">
    <property type="entry name" value="STPRs"/>
    <property type="match status" value="1"/>
</dbReference>
<proteinExistence type="predicted"/>
<sequence length="210" mass="25125">MAQRGVTSAPGLHNLGRLTKELIRYYILLTNLPAPWRRKERRRDVGLGKRDGRWVMEAKWRLALFEVFHKMFRSTHGEVILPYNTSHRYSGQERRAEETEEQRNRRLAVMGQRSQQRRDEETKEQRNSRLAVLAQRGQERRAEETEEQRNSRLAKMAQRDQERRAKETDEQRNSRLSAMLQHARERRLNVIEGQNHHQIQTFYAARTVLN</sequence>
<feature type="compositionally biased region" description="Basic and acidic residues" evidence="1">
    <location>
        <begin position="137"/>
        <end position="150"/>
    </location>
</feature>
<organism evidence="3 4">
    <name type="scientific">Araneus ventricosus</name>
    <name type="common">Orbweaver spider</name>
    <name type="synonym">Epeira ventricosa</name>
    <dbReference type="NCBI Taxonomy" id="182803"/>
    <lineage>
        <taxon>Eukaryota</taxon>
        <taxon>Metazoa</taxon>
        <taxon>Ecdysozoa</taxon>
        <taxon>Arthropoda</taxon>
        <taxon>Chelicerata</taxon>
        <taxon>Arachnida</taxon>
        <taxon>Araneae</taxon>
        <taxon>Araneomorphae</taxon>
        <taxon>Entelegynae</taxon>
        <taxon>Araneoidea</taxon>
        <taxon>Araneidae</taxon>
        <taxon>Araneus</taxon>
    </lineage>
</organism>
<dbReference type="InterPro" id="IPR048998">
    <property type="entry name" value="STPR"/>
</dbReference>
<feature type="region of interest" description="Disordered" evidence="1">
    <location>
        <begin position="88"/>
        <end position="175"/>
    </location>
</feature>
<keyword evidence="4" id="KW-1185">Reference proteome</keyword>
<feature type="compositionally biased region" description="Basic and acidic residues" evidence="1">
    <location>
        <begin position="157"/>
        <end position="173"/>
    </location>
</feature>
<comment type="caution">
    <text evidence="3">The sequence shown here is derived from an EMBL/GenBank/DDBJ whole genome shotgun (WGS) entry which is preliminary data.</text>
</comment>
<name>A0A4Y2DEB2_ARAVE</name>
<dbReference type="Proteomes" id="UP000499080">
    <property type="component" value="Unassembled WGS sequence"/>
</dbReference>
<evidence type="ECO:0000313" key="3">
    <source>
        <dbReference type="EMBL" id="GBM15100.1"/>
    </source>
</evidence>
<feature type="compositionally biased region" description="Basic and acidic residues" evidence="1">
    <location>
        <begin position="90"/>
        <end position="104"/>
    </location>
</feature>
<reference evidence="3 4" key="1">
    <citation type="journal article" date="2019" name="Sci. Rep.">
        <title>Orb-weaving spider Araneus ventricosus genome elucidates the spidroin gene catalogue.</title>
        <authorList>
            <person name="Kono N."/>
            <person name="Nakamura H."/>
            <person name="Ohtoshi R."/>
            <person name="Moran D.A.P."/>
            <person name="Shinohara A."/>
            <person name="Yoshida Y."/>
            <person name="Fujiwara M."/>
            <person name="Mori M."/>
            <person name="Tomita M."/>
            <person name="Arakawa K."/>
        </authorList>
    </citation>
    <scope>NUCLEOTIDE SEQUENCE [LARGE SCALE GENOMIC DNA]</scope>
</reference>
<dbReference type="EMBL" id="BGPR01242652">
    <property type="protein sequence ID" value="GBM15100.1"/>
    <property type="molecule type" value="Genomic_DNA"/>
</dbReference>
<evidence type="ECO:0000313" key="4">
    <source>
        <dbReference type="Proteomes" id="UP000499080"/>
    </source>
</evidence>
<gene>
    <name evidence="3" type="ORF">AVEN_175592_1</name>
</gene>